<dbReference type="CDD" id="cd15831">
    <property type="entry name" value="BTAD"/>
    <property type="match status" value="1"/>
</dbReference>
<keyword evidence="9" id="KW-1185">Reference proteome</keyword>
<comment type="similarity">
    <text evidence="1">Belongs to the AfsR/DnrI/RedD regulatory family.</text>
</comment>
<dbReference type="InterPro" id="IPR016032">
    <property type="entry name" value="Sig_transdc_resp-reg_C-effctor"/>
</dbReference>
<comment type="caution">
    <text evidence="8">The sequence shown here is derived from an EMBL/GenBank/DDBJ whole genome shotgun (WGS) entry which is preliminary data.</text>
</comment>
<dbReference type="SUPFAM" id="SSF46894">
    <property type="entry name" value="C-terminal effector domain of the bipartite response regulators"/>
    <property type="match status" value="1"/>
</dbReference>
<evidence type="ECO:0000256" key="6">
    <source>
        <dbReference type="PROSITE-ProRule" id="PRU01091"/>
    </source>
</evidence>
<dbReference type="Proteomes" id="UP001589753">
    <property type="component" value="Unassembled WGS sequence"/>
</dbReference>
<dbReference type="InterPro" id="IPR051677">
    <property type="entry name" value="AfsR-DnrI-RedD_regulator"/>
</dbReference>
<evidence type="ECO:0000256" key="2">
    <source>
        <dbReference type="ARBA" id="ARBA00023012"/>
    </source>
</evidence>
<keyword evidence="5" id="KW-0804">Transcription</keyword>
<dbReference type="SMART" id="SM00862">
    <property type="entry name" value="Trans_reg_C"/>
    <property type="match status" value="1"/>
</dbReference>
<dbReference type="PANTHER" id="PTHR35807:SF1">
    <property type="entry name" value="TRANSCRIPTIONAL REGULATOR REDD"/>
    <property type="match status" value="1"/>
</dbReference>
<sequence>MHHTFQVLGRVQVIGAYGDVVPVGGPKQRTLLLALLLHLNRPVGLDWLTDAVWEEEAPASARANLRSYVNGLRRALSGFDDVEIVGRGRSYELLVTSERLDLTRFEKVAQDGRAALLRGDASTAAARLGEAIGLWRGPAGQITGVGTCLAARLDALRERYMVVVEDHAEAVLALGPCADTVFRLRVLLGEEPFRERSWGLLMRALYACGDTAGALRAYAHARERLAGELGIEPGEELRSIHRAILNRDPAIGSATSCELSGSRPSPPLRGISSALPVSGAVRSHSRHVACPPLSAGLWTAGGGGP</sequence>
<proteinExistence type="inferred from homology"/>
<evidence type="ECO:0000256" key="5">
    <source>
        <dbReference type="ARBA" id="ARBA00023163"/>
    </source>
</evidence>
<evidence type="ECO:0000256" key="3">
    <source>
        <dbReference type="ARBA" id="ARBA00023015"/>
    </source>
</evidence>
<dbReference type="EMBL" id="JBHMDI010000041">
    <property type="protein sequence ID" value="MFB9349181.1"/>
    <property type="molecule type" value="Genomic_DNA"/>
</dbReference>
<dbReference type="Pfam" id="PF03704">
    <property type="entry name" value="BTAD"/>
    <property type="match status" value="1"/>
</dbReference>
<keyword evidence="2" id="KW-0902">Two-component regulatory system</keyword>
<dbReference type="PROSITE" id="PS51755">
    <property type="entry name" value="OMPR_PHOB"/>
    <property type="match status" value="1"/>
</dbReference>
<evidence type="ECO:0000259" key="7">
    <source>
        <dbReference type="PROSITE" id="PS51755"/>
    </source>
</evidence>
<dbReference type="Gene3D" id="1.25.40.10">
    <property type="entry name" value="Tetratricopeptide repeat domain"/>
    <property type="match status" value="1"/>
</dbReference>
<accession>A0ABV5LE50</accession>
<dbReference type="InterPro" id="IPR011990">
    <property type="entry name" value="TPR-like_helical_dom_sf"/>
</dbReference>
<reference evidence="8 9" key="1">
    <citation type="submission" date="2024-09" db="EMBL/GenBank/DDBJ databases">
        <authorList>
            <person name="Sun Q."/>
            <person name="Mori K."/>
        </authorList>
    </citation>
    <scope>NUCLEOTIDE SEQUENCE [LARGE SCALE GENOMIC DNA]</scope>
    <source>
        <strain evidence="8 9">JCM 9767</strain>
    </source>
</reference>
<dbReference type="InterPro" id="IPR005158">
    <property type="entry name" value="BTAD"/>
</dbReference>
<dbReference type="PANTHER" id="PTHR35807">
    <property type="entry name" value="TRANSCRIPTIONAL REGULATOR REDD-RELATED"/>
    <property type="match status" value="1"/>
</dbReference>
<organism evidence="8 9">
    <name type="scientific">Streptomyces heliomycini</name>
    <dbReference type="NCBI Taxonomy" id="284032"/>
    <lineage>
        <taxon>Bacteria</taxon>
        <taxon>Bacillati</taxon>
        <taxon>Actinomycetota</taxon>
        <taxon>Actinomycetes</taxon>
        <taxon>Kitasatosporales</taxon>
        <taxon>Streptomycetaceae</taxon>
        <taxon>Streptomyces</taxon>
    </lineage>
</organism>
<name>A0ABV5LE50_9ACTN</name>
<evidence type="ECO:0000313" key="8">
    <source>
        <dbReference type="EMBL" id="MFB9349181.1"/>
    </source>
</evidence>
<keyword evidence="4 6" id="KW-0238">DNA-binding</keyword>
<evidence type="ECO:0000256" key="4">
    <source>
        <dbReference type="ARBA" id="ARBA00023125"/>
    </source>
</evidence>
<dbReference type="InterPro" id="IPR036388">
    <property type="entry name" value="WH-like_DNA-bd_sf"/>
</dbReference>
<dbReference type="Gene3D" id="1.10.10.10">
    <property type="entry name" value="Winged helix-like DNA-binding domain superfamily/Winged helix DNA-binding domain"/>
    <property type="match status" value="1"/>
</dbReference>
<dbReference type="RefSeq" id="WP_366481935.1">
    <property type="nucleotide sequence ID" value="NZ_JBHMDI010000041.1"/>
</dbReference>
<feature type="DNA-binding region" description="OmpR/PhoB-type" evidence="6">
    <location>
        <begin position="1"/>
        <end position="95"/>
    </location>
</feature>
<feature type="domain" description="OmpR/PhoB-type" evidence="7">
    <location>
        <begin position="1"/>
        <end position="95"/>
    </location>
</feature>
<protein>
    <submittedName>
        <fullName evidence="8">AfsR/SARP family transcriptional regulator</fullName>
    </submittedName>
</protein>
<gene>
    <name evidence="8" type="ORF">ACFFUA_17195</name>
</gene>
<dbReference type="InterPro" id="IPR001867">
    <property type="entry name" value="OmpR/PhoB-type_DNA-bd"/>
</dbReference>
<dbReference type="SMART" id="SM01043">
    <property type="entry name" value="BTAD"/>
    <property type="match status" value="1"/>
</dbReference>
<evidence type="ECO:0000256" key="1">
    <source>
        <dbReference type="ARBA" id="ARBA00005820"/>
    </source>
</evidence>
<keyword evidence="3" id="KW-0805">Transcription regulation</keyword>
<dbReference type="SUPFAM" id="SSF48452">
    <property type="entry name" value="TPR-like"/>
    <property type="match status" value="1"/>
</dbReference>
<evidence type="ECO:0000313" key="9">
    <source>
        <dbReference type="Proteomes" id="UP001589753"/>
    </source>
</evidence>